<reference evidence="2" key="1">
    <citation type="submission" date="2020-07" db="EMBL/GenBank/DDBJ databases">
        <title>Genome sequence and genetic diversity analysis of an under-domesticated orphan crop, white fonio (Digitaria exilis).</title>
        <authorList>
            <person name="Bennetzen J.L."/>
            <person name="Chen S."/>
            <person name="Ma X."/>
            <person name="Wang X."/>
            <person name="Yssel A.E.J."/>
            <person name="Chaluvadi S.R."/>
            <person name="Johnson M."/>
            <person name="Gangashetty P."/>
            <person name="Hamidou F."/>
            <person name="Sanogo M.D."/>
            <person name="Zwaenepoel A."/>
            <person name="Wallace J."/>
            <person name="Van De Peer Y."/>
            <person name="Van Deynze A."/>
        </authorList>
    </citation>
    <scope>NUCLEOTIDE SEQUENCE</scope>
    <source>
        <tissue evidence="2">Leaves</tissue>
    </source>
</reference>
<dbReference type="EMBL" id="JACEFO010000086">
    <property type="protein sequence ID" value="KAF8781311.1"/>
    <property type="molecule type" value="Genomic_DNA"/>
</dbReference>
<organism evidence="2 3">
    <name type="scientific">Digitaria exilis</name>
    <dbReference type="NCBI Taxonomy" id="1010633"/>
    <lineage>
        <taxon>Eukaryota</taxon>
        <taxon>Viridiplantae</taxon>
        <taxon>Streptophyta</taxon>
        <taxon>Embryophyta</taxon>
        <taxon>Tracheophyta</taxon>
        <taxon>Spermatophyta</taxon>
        <taxon>Magnoliopsida</taxon>
        <taxon>Liliopsida</taxon>
        <taxon>Poales</taxon>
        <taxon>Poaceae</taxon>
        <taxon>PACMAD clade</taxon>
        <taxon>Panicoideae</taxon>
        <taxon>Panicodae</taxon>
        <taxon>Paniceae</taxon>
        <taxon>Anthephorinae</taxon>
        <taxon>Digitaria</taxon>
    </lineage>
</organism>
<proteinExistence type="predicted"/>
<sequence>MSLSHIFLVPPPPPLRGSVRDSSASLRLLLAISRPFPGLFPLLQFTPCTSLLACCISLSYQGFTSMGAAADLTVKDLNKCRLVLGASRVAKAESEYAMRVVNERIEMEANIHAHAGGRNRANRKSREAPSQPRSGSRPMRLKASLFMVVSAGLVKRNLLAAGPTRKAIGESRDTGLYAVGRRRSHSSAVLARRAPSRLSACPTTGRPKEPGGMAFFRLVLTLAPAERRWYSTGSETRSTATMASFMLPPTAAAGHCHPIPLLRAVVAAPAPHRSSRFRPMPPYCCPHTPFTSNAKEEEPRDGDTFHMQGRTESTPGVEAQTRKSRDSAPILRRNRSNHPYVNLGSGSARARLARLGSIPKRAEPEPAFWLVCEMSRARAGSRLELARARKRAEPSLKFGSFIFPSRAEPSLHCSKLSRAEPSQARLGSQPTG</sequence>
<protein>
    <submittedName>
        <fullName evidence="2">Uncharacterized protein</fullName>
    </submittedName>
</protein>
<evidence type="ECO:0000256" key="1">
    <source>
        <dbReference type="SAM" id="MobiDB-lite"/>
    </source>
</evidence>
<evidence type="ECO:0000313" key="3">
    <source>
        <dbReference type="Proteomes" id="UP000636709"/>
    </source>
</evidence>
<dbReference type="Proteomes" id="UP000636709">
    <property type="component" value="Unassembled WGS sequence"/>
</dbReference>
<evidence type="ECO:0000313" key="2">
    <source>
        <dbReference type="EMBL" id="KAF8781311.1"/>
    </source>
</evidence>
<comment type="caution">
    <text evidence="2">The sequence shown here is derived from an EMBL/GenBank/DDBJ whole genome shotgun (WGS) entry which is preliminary data.</text>
</comment>
<feature type="region of interest" description="Disordered" evidence="1">
    <location>
        <begin position="113"/>
        <end position="137"/>
    </location>
</feature>
<dbReference type="AlphaFoldDB" id="A0A835FYP0"/>
<feature type="region of interest" description="Disordered" evidence="1">
    <location>
        <begin position="289"/>
        <end position="326"/>
    </location>
</feature>
<gene>
    <name evidence="2" type="ORF">HU200_000574</name>
</gene>
<keyword evidence="3" id="KW-1185">Reference proteome</keyword>
<name>A0A835FYP0_9POAL</name>
<accession>A0A835FYP0</accession>
<feature type="compositionally biased region" description="Basic and acidic residues" evidence="1">
    <location>
        <begin position="294"/>
        <end position="304"/>
    </location>
</feature>